<evidence type="ECO:0000256" key="5">
    <source>
        <dbReference type="ARBA" id="ARBA00023004"/>
    </source>
</evidence>
<evidence type="ECO:0000256" key="6">
    <source>
        <dbReference type="ARBA" id="ARBA00023315"/>
    </source>
</evidence>
<keyword evidence="3 8" id="KW-0819">tRNA processing</keyword>
<evidence type="ECO:0000256" key="7">
    <source>
        <dbReference type="ARBA" id="ARBA00048117"/>
    </source>
</evidence>
<evidence type="ECO:0000256" key="4">
    <source>
        <dbReference type="ARBA" id="ARBA00022723"/>
    </source>
</evidence>
<comment type="subcellular location">
    <subcellularLocation>
        <location evidence="8">Cytoplasm</location>
    </subcellularLocation>
</comment>
<comment type="similarity">
    <text evidence="8">Belongs to the KAE1 / TsaD family.</text>
</comment>
<dbReference type="InterPro" id="IPR000905">
    <property type="entry name" value="Gcp-like_dom"/>
</dbReference>
<keyword evidence="11" id="KW-1185">Reference proteome</keyword>
<dbReference type="STRING" id="416873.SAMN04487951_11641"/>
<evidence type="ECO:0000256" key="3">
    <source>
        <dbReference type="ARBA" id="ARBA00022694"/>
    </source>
</evidence>
<reference evidence="11" key="1">
    <citation type="submission" date="2016-10" db="EMBL/GenBank/DDBJ databases">
        <authorList>
            <person name="Varghese N."/>
            <person name="Submissions S."/>
        </authorList>
    </citation>
    <scope>NUCLEOTIDE SEQUENCE [LARGE SCALE GENOMIC DNA]</scope>
    <source>
        <strain evidence="11">CGMCC 1.6494</strain>
    </source>
</reference>
<keyword evidence="4 8" id="KW-0479">Metal-binding</keyword>
<sequence>MRVLGIETSCDETGVAIYDTSLTGGQGLLADALYSQIAMHTDYGGVVPELASRDHTRKLLPLIEQVLAEANLTRHELDGIAYTAGPGLVGALMVGASTAHGMARGLGIPVLGVHHMEGHLLAPMLEDDAPDFPFVALLVSGGHTQLVDVQGLGHYQLLGESVDDAAGEAFDKAAKMLGLAYPGGPHVAALAEQGDPNRFRFPRPMTDRPGLDFSFSGLKTHTLTAIRQLEAKDALDDQARADVARAFEEAVVDTLVIKCRRALDQTGLKRLVVAGGVSANQRLRERLALACEKRQAKAFYPRGRFCTDNGAMIAYVGAQRLAVGEHDPSGMMQATPRWPLADLAAPTLQADHAP</sequence>
<name>A0A1H0HPV5_9GAMM</name>
<feature type="binding site" evidence="8">
    <location>
        <position position="184"/>
    </location>
    <ligand>
        <name>substrate</name>
    </ligand>
</feature>
<keyword evidence="2 8" id="KW-0808">Transferase</keyword>
<dbReference type="GO" id="GO:0005737">
    <property type="term" value="C:cytoplasm"/>
    <property type="evidence" value="ECO:0007669"/>
    <property type="project" value="UniProtKB-SubCell"/>
</dbReference>
<feature type="binding site" evidence="8">
    <location>
        <position position="171"/>
    </location>
    <ligand>
        <name>substrate</name>
    </ligand>
</feature>
<feature type="binding site" evidence="8">
    <location>
        <position position="115"/>
    </location>
    <ligand>
        <name>Fe cation</name>
        <dbReference type="ChEBI" id="CHEBI:24875"/>
    </ligand>
</feature>
<evidence type="ECO:0000256" key="8">
    <source>
        <dbReference type="HAMAP-Rule" id="MF_01445"/>
    </source>
</evidence>
<accession>A0A1H0HPV5</accession>
<dbReference type="GO" id="GO:0061711">
    <property type="term" value="F:tRNA N(6)-L-threonylcarbamoyladenine synthase activity"/>
    <property type="evidence" value="ECO:0007669"/>
    <property type="project" value="UniProtKB-EC"/>
</dbReference>
<dbReference type="HAMAP" id="MF_01445">
    <property type="entry name" value="TsaD"/>
    <property type="match status" value="1"/>
</dbReference>
<evidence type="ECO:0000259" key="9">
    <source>
        <dbReference type="Pfam" id="PF00814"/>
    </source>
</evidence>
<dbReference type="GO" id="GO:0002949">
    <property type="term" value="P:tRNA threonylcarbamoyladenosine modification"/>
    <property type="evidence" value="ECO:0007669"/>
    <property type="project" value="UniProtKB-UniRule"/>
</dbReference>
<dbReference type="InterPro" id="IPR017861">
    <property type="entry name" value="KAE1/TsaD"/>
</dbReference>
<keyword evidence="1 8" id="KW-0963">Cytoplasm</keyword>
<dbReference type="InterPro" id="IPR022450">
    <property type="entry name" value="TsaD"/>
</dbReference>
<dbReference type="Proteomes" id="UP000199677">
    <property type="component" value="Unassembled WGS sequence"/>
</dbReference>
<comment type="function">
    <text evidence="8">Required for the formation of a threonylcarbamoyl group on adenosine at position 37 (t(6)A37) in tRNAs that read codons beginning with adenine. Is involved in the transfer of the threonylcarbamoyl moiety of threonylcarbamoyl-AMP (TC-AMP) to the N6 group of A37, together with TsaE and TsaB. TsaD likely plays a direct catalytic role in this reaction.</text>
</comment>
<dbReference type="GO" id="GO:0005506">
    <property type="term" value="F:iron ion binding"/>
    <property type="evidence" value="ECO:0007669"/>
    <property type="project" value="UniProtKB-UniRule"/>
</dbReference>
<dbReference type="PRINTS" id="PR00789">
    <property type="entry name" value="OSIALOPTASE"/>
</dbReference>
<feature type="binding site" evidence="8">
    <location>
        <begin position="138"/>
        <end position="142"/>
    </location>
    <ligand>
        <name>substrate</name>
    </ligand>
</feature>
<keyword evidence="5 8" id="KW-0408">Iron</keyword>
<feature type="binding site" evidence="8">
    <location>
        <position position="280"/>
    </location>
    <ligand>
        <name>substrate</name>
    </ligand>
</feature>
<dbReference type="CDD" id="cd24133">
    <property type="entry name" value="ASKHA_NBD_TsaD_bac"/>
    <property type="match status" value="1"/>
</dbReference>
<dbReference type="InterPro" id="IPR043129">
    <property type="entry name" value="ATPase_NBD"/>
</dbReference>
<comment type="catalytic activity">
    <reaction evidence="7 8">
        <text>L-threonylcarbamoyladenylate + adenosine(37) in tRNA = N(6)-L-threonylcarbamoyladenosine(37) in tRNA + AMP + H(+)</text>
        <dbReference type="Rhea" id="RHEA:37059"/>
        <dbReference type="Rhea" id="RHEA-COMP:10162"/>
        <dbReference type="Rhea" id="RHEA-COMP:10163"/>
        <dbReference type="ChEBI" id="CHEBI:15378"/>
        <dbReference type="ChEBI" id="CHEBI:73682"/>
        <dbReference type="ChEBI" id="CHEBI:74411"/>
        <dbReference type="ChEBI" id="CHEBI:74418"/>
        <dbReference type="ChEBI" id="CHEBI:456215"/>
        <dbReference type="EC" id="2.3.1.234"/>
    </reaction>
</comment>
<feature type="binding site" evidence="8">
    <location>
        <position position="119"/>
    </location>
    <ligand>
        <name>Fe cation</name>
        <dbReference type="ChEBI" id="CHEBI:24875"/>
    </ligand>
</feature>
<protein>
    <recommendedName>
        <fullName evidence="8">tRNA N6-adenosine threonylcarbamoyltransferase</fullName>
        <ecNumber evidence="8">2.3.1.234</ecNumber>
    </recommendedName>
    <alternativeName>
        <fullName evidence="8">N6-L-threonylcarbamoyladenine synthase</fullName>
        <shortName evidence="8">t(6)A synthase</shortName>
    </alternativeName>
    <alternativeName>
        <fullName evidence="8">t(6)A37 threonylcarbamoyladenosine biosynthesis protein TsaD</fullName>
    </alternativeName>
    <alternativeName>
        <fullName evidence="8">tRNA threonylcarbamoyladenosine biosynthesis protein TsaD</fullName>
    </alternativeName>
</protein>
<dbReference type="Pfam" id="PF00814">
    <property type="entry name" value="TsaD"/>
    <property type="match status" value="1"/>
</dbReference>
<dbReference type="AlphaFoldDB" id="A0A1H0HPV5"/>
<dbReference type="NCBIfam" id="TIGR03723">
    <property type="entry name" value="T6A_TsaD_YgjD"/>
    <property type="match status" value="1"/>
</dbReference>
<proteinExistence type="inferred from homology"/>
<evidence type="ECO:0000256" key="1">
    <source>
        <dbReference type="ARBA" id="ARBA00022490"/>
    </source>
</evidence>
<organism evidence="10 11">
    <name type="scientific">Vreelandella arcis</name>
    <dbReference type="NCBI Taxonomy" id="416873"/>
    <lineage>
        <taxon>Bacteria</taxon>
        <taxon>Pseudomonadati</taxon>
        <taxon>Pseudomonadota</taxon>
        <taxon>Gammaproteobacteria</taxon>
        <taxon>Oceanospirillales</taxon>
        <taxon>Halomonadaceae</taxon>
        <taxon>Vreelandella</taxon>
    </lineage>
</organism>
<dbReference type="PANTHER" id="PTHR11735">
    <property type="entry name" value="TRNA N6-ADENOSINE THREONYLCARBAMOYLTRANSFERASE"/>
    <property type="match status" value="1"/>
</dbReference>
<dbReference type="OrthoDB" id="9806197at2"/>
<dbReference type="EMBL" id="FNII01000016">
    <property type="protein sequence ID" value="SDO21143.1"/>
    <property type="molecule type" value="Genomic_DNA"/>
</dbReference>
<keyword evidence="6 8" id="KW-0012">Acyltransferase</keyword>
<dbReference type="RefSeq" id="WP_089707605.1">
    <property type="nucleotide sequence ID" value="NZ_FNII01000016.1"/>
</dbReference>
<feature type="domain" description="Gcp-like" evidence="9">
    <location>
        <begin position="28"/>
        <end position="315"/>
    </location>
</feature>
<dbReference type="NCBIfam" id="TIGR00329">
    <property type="entry name" value="gcp_kae1"/>
    <property type="match status" value="1"/>
</dbReference>
<dbReference type="FunFam" id="3.30.420.40:FF:000012">
    <property type="entry name" value="tRNA N6-adenosine threonylcarbamoyltransferase"/>
    <property type="match status" value="1"/>
</dbReference>
<dbReference type="Gene3D" id="3.30.420.40">
    <property type="match status" value="2"/>
</dbReference>
<evidence type="ECO:0000313" key="10">
    <source>
        <dbReference type="EMBL" id="SDO21143.1"/>
    </source>
</evidence>
<comment type="caution">
    <text evidence="8">Lacks conserved residue(s) required for the propagation of feature annotation.</text>
</comment>
<gene>
    <name evidence="8" type="primary">tsaD</name>
    <name evidence="10" type="ORF">SAMN04487951_11641</name>
</gene>
<dbReference type="SUPFAM" id="SSF53067">
    <property type="entry name" value="Actin-like ATPase domain"/>
    <property type="match status" value="2"/>
</dbReference>
<dbReference type="PANTHER" id="PTHR11735:SF6">
    <property type="entry name" value="TRNA N6-ADENOSINE THREONYLCARBAMOYLTRANSFERASE, MITOCHONDRIAL"/>
    <property type="match status" value="1"/>
</dbReference>
<evidence type="ECO:0000313" key="11">
    <source>
        <dbReference type="Proteomes" id="UP000199677"/>
    </source>
</evidence>
<dbReference type="FunFam" id="3.30.420.40:FF:000031">
    <property type="entry name" value="tRNA N6-adenosine threonylcarbamoyltransferase"/>
    <property type="match status" value="1"/>
</dbReference>
<evidence type="ECO:0000256" key="2">
    <source>
        <dbReference type="ARBA" id="ARBA00022679"/>
    </source>
</evidence>
<comment type="cofactor">
    <cofactor evidence="8">
        <name>Fe(2+)</name>
        <dbReference type="ChEBI" id="CHEBI:29033"/>
    </cofactor>
    <text evidence="8">Binds 1 Fe(2+) ion per subunit.</text>
</comment>
<dbReference type="EC" id="2.3.1.234" evidence="8"/>
<feature type="binding site" evidence="8">
    <location>
        <position position="308"/>
    </location>
    <ligand>
        <name>Fe cation</name>
        <dbReference type="ChEBI" id="CHEBI:24875"/>
    </ligand>
</feature>